<name>A0A0G1UGE5_9BACT</name>
<sequence>MVTSIPNYLFPQIITAFKTKIGCLALVGSFATGNYSPQHPDINFVLIFNRPPTGRDYLRLGRIFSRTVHHFDRQFDIRFEYRPFKFPPPYGPKRNFEVFINPVIADISQLSGDYPLNMPKNILAGMKSSRKIIFGRDLLGTVPTTVNKKYVLKTASRDLGIFITQLKFAALSHDLTLPSPYLLNETISLGKMLLRLGLEITLSDHQLRSGTYLKHIHDLPSIHRLYQRHYGQKTADSARLILRARDQYDQWKHNSSRIFAVYQAAHHVGTSTWSKLSQLSQP</sequence>
<organism evidence="1 2">
    <name type="scientific">Candidatus Amesbacteria bacterium GW2011_GWC1_48_10</name>
    <dbReference type="NCBI Taxonomy" id="1618365"/>
    <lineage>
        <taxon>Bacteria</taxon>
        <taxon>Candidatus Amesiibacteriota</taxon>
    </lineage>
</organism>
<accession>A0A0G1UGE5</accession>
<proteinExistence type="predicted"/>
<evidence type="ECO:0000313" key="1">
    <source>
        <dbReference type="EMBL" id="KKU93247.1"/>
    </source>
</evidence>
<gene>
    <name evidence="1" type="ORF">UY22_C0020G0008</name>
</gene>
<evidence type="ECO:0000313" key="2">
    <source>
        <dbReference type="Proteomes" id="UP000034877"/>
    </source>
</evidence>
<dbReference type="Proteomes" id="UP000034877">
    <property type="component" value="Unassembled WGS sequence"/>
</dbReference>
<reference evidence="1 2" key="1">
    <citation type="journal article" date="2015" name="Nature">
        <title>rRNA introns, odd ribosomes, and small enigmatic genomes across a large radiation of phyla.</title>
        <authorList>
            <person name="Brown C.T."/>
            <person name="Hug L.A."/>
            <person name="Thomas B.C."/>
            <person name="Sharon I."/>
            <person name="Castelle C.J."/>
            <person name="Singh A."/>
            <person name="Wilkins M.J."/>
            <person name="Williams K.H."/>
            <person name="Banfield J.F."/>
        </authorList>
    </citation>
    <scope>NUCLEOTIDE SEQUENCE [LARGE SCALE GENOMIC DNA]</scope>
</reference>
<dbReference type="EMBL" id="LCPE01000020">
    <property type="protein sequence ID" value="KKU93247.1"/>
    <property type="molecule type" value="Genomic_DNA"/>
</dbReference>
<comment type="caution">
    <text evidence="1">The sequence shown here is derived from an EMBL/GenBank/DDBJ whole genome shotgun (WGS) entry which is preliminary data.</text>
</comment>
<protein>
    <recommendedName>
        <fullName evidence="3">Polymerase nucleotidyl transferase domain-containing protein</fullName>
    </recommendedName>
</protein>
<dbReference type="AlphaFoldDB" id="A0A0G1UGE5"/>
<evidence type="ECO:0008006" key="3">
    <source>
        <dbReference type="Google" id="ProtNLM"/>
    </source>
</evidence>